<dbReference type="AlphaFoldDB" id="A0A1B6KCM0"/>
<sequence>MLKKYLKDSQEQNNILTSSSSHPLQLTLNLTVNYTRSPQFHLVAFTKTGSRCWSREHEVFSYFSVQNIKQQSLLCTPNSNKNKRKHQVPCFQLEYLQFTQI</sequence>
<protein>
    <submittedName>
        <fullName evidence="1">Uncharacterized protein</fullName>
    </submittedName>
</protein>
<accession>A0A1B6KCM0</accession>
<proteinExistence type="predicted"/>
<organism evidence="1">
    <name type="scientific">Graphocephala atropunctata</name>
    <dbReference type="NCBI Taxonomy" id="36148"/>
    <lineage>
        <taxon>Eukaryota</taxon>
        <taxon>Metazoa</taxon>
        <taxon>Ecdysozoa</taxon>
        <taxon>Arthropoda</taxon>
        <taxon>Hexapoda</taxon>
        <taxon>Insecta</taxon>
        <taxon>Pterygota</taxon>
        <taxon>Neoptera</taxon>
        <taxon>Paraneoptera</taxon>
        <taxon>Hemiptera</taxon>
        <taxon>Auchenorrhyncha</taxon>
        <taxon>Membracoidea</taxon>
        <taxon>Cicadellidae</taxon>
        <taxon>Cicadellinae</taxon>
        <taxon>Cicadellini</taxon>
        <taxon>Graphocephala</taxon>
    </lineage>
</organism>
<name>A0A1B6KCM0_9HEMI</name>
<dbReference type="EMBL" id="GEBQ01030791">
    <property type="protein sequence ID" value="JAT09186.1"/>
    <property type="molecule type" value="Transcribed_RNA"/>
</dbReference>
<evidence type="ECO:0000313" key="1">
    <source>
        <dbReference type="EMBL" id="JAT09186.1"/>
    </source>
</evidence>
<gene>
    <name evidence="1" type="ORF">g.16687</name>
</gene>
<reference evidence="1" key="1">
    <citation type="submission" date="2015-11" db="EMBL/GenBank/DDBJ databases">
        <title>De novo transcriptome assembly of four potential Pierce s Disease insect vectors from Arizona vineyards.</title>
        <authorList>
            <person name="Tassone E.E."/>
        </authorList>
    </citation>
    <scope>NUCLEOTIDE SEQUENCE</scope>
</reference>